<dbReference type="InterPro" id="IPR004839">
    <property type="entry name" value="Aminotransferase_I/II_large"/>
</dbReference>
<evidence type="ECO:0000259" key="6">
    <source>
        <dbReference type="Pfam" id="PF00155"/>
    </source>
</evidence>
<proteinExistence type="predicted"/>
<dbReference type="InterPro" id="IPR015424">
    <property type="entry name" value="PyrdxlP-dep_Trfase"/>
</dbReference>
<evidence type="ECO:0000256" key="3">
    <source>
        <dbReference type="ARBA" id="ARBA00022679"/>
    </source>
</evidence>
<dbReference type="InterPro" id="IPR050087">
    <property type="entry name" value="AON_synthase_class-II"/>
</dbReference>
<dbReference type="Pfam" id="PF00155">
    <property type="entry name" value="Aminotran_1_2"/>
    <property type="match status" value="1"/>
</dbReference>
<evidence type="ECO:0000256" key="4">
    <source>
        <dbReference type="ARBA" id="ARBA00022898"/>
    </source>
</evidence>
<accession>A0ABP6STV4</accession>
<dbReference type="InterPro" id="IPR015422">
    <property type="entry name" value="PyrdxlP-dep_Trfase_small"/>
</dbReference>
<protein>
    <recommendedName>
        <fullName evidence="2">8-amino-7-oxononanoate synthase</fullName>
        <ecNumber evidence="2">2.3.1.47</ecNumber>
    </recommendedName>
</protein>
<gene>
    <name evidence="8" type="ORF">GCM10020369_17790</name>
</gene>
<dbReference type="Gene3D" id="3.90.1150.10">
    <property type="entry name" value="Aspartate Aminotransferase, domain 1"/>
    <property type="match status" value="1"/>
</dbReference>
<evidence type="ECO:0000259" key="7">
    <source>
        <dbReference type="Pfam" id="PF13480"/>
    </source>
</evidence>
<feature type="domain" description="Aminotransferase class I/classII large" evidence="6">
    <location>
        <begin position="45"/>
        <end position="394"/>
    </location>
</feature>
<dbReference type="Proteomes" id="UP001501676">
    <property type="component" value="Unassembled WGS sequence"/>
</dbReference>
<keyword evidence="9" id="KW-1185">Reference proteome</keyword>
<dbReference type="Pfam" id="PF13480">
    <property type="entry name" value="Acetyltransf_6"/>
    <property type="match status" value="1"/>
</dbReference>
<evidence type="ECO:0000313" key="9">
    <source>
        <dbReference type="Proteomes" id="UP001501676"/>
    </source>
</evidence>
<dbReference type="InterPro" id="IPR015421">
    <property type="entry name" value="PyrdxlP-dep_Trfase_major"/>
</dbReference>
<evidence type="ECO:0000256" key="1">
    <source>
        <dbReference type="ARBA" id="ARBA00001933"/>
    </source>
</evidence>
<dbReference type="PANTHER" id="PTHR13693:SF100">
    <property type="entry name" value="8-AMINO-7-OXONONANOATE SYNTHASE"/>
    <property type="match status" value="1"/>
</dbReference>
<dbReference type="EC" id="2.3.1.47" evidence="2"/>
<dbReference type="InterPro" id="IPR038740">
    <property type="entry name" value="BioF2-like_GNAT_dom"/>
</dbReference>
<name>A0ABP6STV4_9ACTN</name>
<comment type="caution">
    <text evidence="8">The sequence shown here is derived from an EMBL/GenBank/DDBJ whole genome shotgun (WGS) entry which is preliminary data.</text>
</comment>
<keyword evidence="3" id="KW-0808">Transferase</keyword>
<dbReference type="Gene3D" id="3.40.640.10">
    <property type="entry name" value="Type I PLP-dependent aspartate aminotransferase-like (Major domain)"/>
    <property type="match status" value="1"/>
</dbReference>
<reference evidence="9" key="1">
    <citation type="journal article" date="2019" name="Int. J. Syst. Evol. Microbiol.">
        <title>The Global Catalogue of Microorganisms (GCM) 10K type strain sequencing project: providing services to taxonomists for standard genome sequencing and annotation.</title>
        <authorList>
            <consortium name="The Broad Institute Genomics Platform"/>
            <consortium name="The Broad Institute Genome Sequencing Center for Infectious Disease"/>
            <person name="Wu L."/>
            <person name="Ma J."/>
        </authorList>
    </citation>
    <scope>NUCLEOTIDE SEQUENCE [LARGE SCALE GENOMIC DNA]</scope>
    <source>
        <strain evidence="9">JCM 9458</strain>
    </source>
</reference>
<comment type="catalytic activity">
    <reaction evidence="5">
        <text>6-carboxyhexanoyl-[ACP] + L-alanine + H(+) = (8S)-8-amino-7-oxononanoate + holo-[ACP] + CO2</text>
        <dbReference type="Rhea" id="RHEA:42288"/>
        <dbReference type="Rhea" id="RHEA-COMP:9685"/>
        <dbReference type="Rhea" id="RHEA-COMP:9955"/>
        <dbReference type="ChEBI" id="CHEBI:15378"/>
        <dbReference type="ChEBI" id="CHEBI:16526"/>
        <dbReference type="ChEBI" id="CHEBI:57972"/>
        <dbReference type="ChEBI" id="CHEBI:64479"/>
        <dbReference type="ChEBI" id="CHEBI:78846"/>
        <dbReference type="ChEBI" id="CHEBI:149468"/>
        <dbReference type="EC" id="2.3.1.47"/>
    </reaction>
</comment>
<evidence type="ECO:0000256" key="2">
    <source>
        <dbReference type="ARBA" id="ARBA00013187"/>
    </source>
</evidence>
<dbReference type="SUPFAM" id="SSF53383">
    <property type="entry name" value="PLP-dependent transferases"/>
    <property type="match status" value="1"/>
</dbReference>
<dbReference type="PANTHER" id="PTHR13693">
    <property type="entry name" value="CLASS II AMINOTRANSFERASE/8-AMINO-7-OXONONANOATE SYNTHASE"/>
    <property type="match status" value="1"/>
</dbReference>
<organism evidence="8 9">
    <name type="scientific">Cryptosporangium minutisporangium</name>
    <dbReference type="NCBI Taxonomy" id="113569"/>
    <lineage>
        <taxon>Bacteria</taxon>
        <taxon>Bacillati</taxon>
        <taxon>Actinomycetota</taxon>
        <taxon>Actinomycetes</taxon>
        <taxon>Cryptosporangiales</taxon>
        <taxon>Cryptosporangiaceae</taxon>
        <taxon>Cryptosporangium</taxon>
    </lineage>
</organism>
<dbReference type="InterPro" id="IPR016181">
    <property type="entry name" value="Acyl_CoA_acyltransferase"/>
</dbReference>
<sequence length="838" mass="91865">MPTAADVLRAVDDVISDGVRRGMLHNVAEDDRLDGRIVTVRGRRLINFGSCSYLGLETHPALAEAVTDAVTRYGTQFSSSRAYLSSPAYTEAETLLSEVFGRPTLITPSTTLGHLAAMPTLIGANDALLLDHQVHASVQTAAKLAQAQGTLVELVPHSDLEVLAARVAELSRTHDRIWYAGDGLYSMYADFAPVAALCRLVEEFPKLWLYLDDAHGASWTGTNGSGHVLDRLTPAAAERTLVAASLNKSFAAAGGALTFPNEELLRRVRTVGGPMIFAGPVQPPMLGAVIASARWHLSPALAERQERLAASIRLFNKLAEEQELPLVSVDESPIRYIAAGGPPVAYNLTGRLLEAGFFVDTASYPAVAAKRSGARVTLTYHHTDADIVALVDAIAAALPAALADEGSSQEELVSVFSRQLAGRPVRLRSVPAAPPVLLQIAEPAPSDEAELRLERHDTIETIEAAEWDRMLAGRGAFGWAALRTYERAFDGDPASDPHGWRFTYWIVRDSSGAPVAATFFTAACWKDDMLSSVEVSTEVERRRADFPMYLTSTVVGMGTLITEGDHLWLDRRADWRAALRLILTAARTEEEKNAASALALRDLEDDGSPEAQELHDFLVGEGFLRLPTMPTWERELDFADDTQFLAGLAKKARYHQRTAVLGWEGRYRVTNVVGGTEAAAALTTAERDHLYRLYRNVHARNLELNVFPLPRRLFDEVLAAPCWELALLHFTDGADGPTDRPVAFALLYVGPEHLAPVFVGLDYAYVKSHRSYQQTLWQTFRSAQRRGAKRLLLGMSADLQKTRFGARSRRRVVYLQPTEQYQADVLNQLTEAIATQAA</sequence>
<evidence type="ECO:0000313" key="8">
    <source>
        <dbReference type="EMBL" id="GAA3385205.1"/>
    </source>
</evidence>
<keyword evidence="4" id="KW-0663">Pyridoxal phosphate</keyword>
<comment type="cofactor">
    <cofactor evidence="1">
        <name>pyridoxal 5'-phosphate</name>
        <dbReference type="ChEBI" id="CHEBI:597326"/>
    </cofactor>
</comment>
<feature type="domain" description="BioF2-like acetyltransferase" evidence="7">
    <location>
        <begin position="678"/>
        <end position="796"/>
    </location>
</feature>
<dbReference type="SUPFAM" id="SSF55729">
    <property type="entry name" value="Acyl-CoA N-acyltransferases (Nat)"/>
    <property type="match status" value="1"/>
</dbReference>
<dbReference type="EMBL" id="BAAAYN010000011">
    <property type="protein sequence ID" value="GAA3385205.1"/>
    <property type="molecule type" value="Genomic_DNA"/>
</dbReference>
<dbReference type="RefSeq" id="WP_345727521.1">
    <property type="nucleotide sequence ID" value="NZ_BAAAYN010000011.1"/>
</dbReference>
<evidence type="ECO:0000256" key="5">
    <source>
        <dbReference type="ARBA" id="ARBA00047715"/>
    </source>
</evidence>